<keyword evidence="6" id="KW-0479">Metal-binding</keyword>
<dbReference type="Pfam" id="PF04560">
    <property type="entry name" value="RNA_pol_Rpb2_7"/>
    <property type="match status" value="1"/>
</dbReference>
<keyword evidence="20" id="KW-1185">Reference proteome</keyword>
<evidence type="ECO:0000259" key="14">
    <source>
        <dbReference type="Pfam" id="PF04561"/>
    </source>
</evidence>
<evidence type="ECO:0000256" key="3">
    <source>
        <dbReference type="ARBA" id="ARBA00022478"/>
    </source>
</evidence>
<dbReference type="EMBL" id="JOKQ01000012">
    <property type="protein sequence ID" value="KHN68802.1"/>
    <property type="molecule type" value="Genomic_DNA"/>
</dbReference>
<comment type="function">
    <text evidence="11">DNA-dependent RNA polymerase catalyzes the transcription of DNA into RNA using the four ribonucleoside triphosphates as substrates.</text>
</comment>
<dbReference type="Proteomes" id="UP000031056">
    <property type="component" value="Unassembled WGS sequence"/>
</dbReference>
<dbReference type="GO" id="GO:0003677">
    <property type="term" value="F:DNA binding"/>
    <property type="evidence" value="ECO:0007669"/>
    <property type="project" value="InterPro"/>
</dbReference>
<evidence type="ECO:0000313" key="19">
    <source>
        <dbReference type="EMBL" id="KHN68802.1"/>
    </source>
</evidence>
<dbReference type="Pfam" id="PF04566">
    <property type="entry name" value="RNA_pol_Rpb2_4"/>
    <property type="match status" value="1"/>
</dbReference>
<dbReference type="FunFam" id="2.40.270.10:FF:000006">
    <property type="entry name" value="DNA-directed RNA polymerase subunit beta"/>
    <property type="match status" value="1"/>
</dbReference>
<keyword evidence="3 11" id="KW-0240">DNA-directed RNA polymerase</keyword>
<dbReference type="FunFam" id="2.40.270.10:FF:000011">
    <property type="entry name" value="DNA-directed RNA polymerase subunit beta"/>
    <property type="match status" value="1"/>
</dbReference>
<evidence type="ECO:0000256" key="5">
    <source>
        <dbReference type="ARBA" id="ARBA00022695"/>
    </source>
</evidence>
<evidence type="ECO:0000259" key="16">
    <source>
        <dbReference type="Pfam" id="PF04565"/>
    </source>
</evidence>
<evidence type="ECO:0000256" key="7">
    <source>
        <dbReference type="ARBA" id="ARBA00022833"/>
    </source>
</evidence>
<dbReference type="InterPro" id="IPR007641">
    <property type="entry name" value="RNA_pol_Rpb2_7"/>
</dbReference>
<dbReference type="SUPFAM" id="SSF64484">
    <property type="entry name" value="beta and beta-prime subunits of DNA dependent RNA-polymerase"/>
    <property type="match status" value="1"/>
</dbReference>
<dbReference type="CDD" id="cd00653">
    <property type="entry name" value="RNA_pol_B_RPB2"/>
    <property type="match status" value="1"/>
</dbReference>
<dbReference type="InterPro" id="IPR015712">
    <property type="entry name" value="DNA-dir_RNA_pol_su2"/>
</dbReference>
<dbReference type="FunCoup" id="A0A0B2UIE4">
    <property type="interactions" value="229"/>
</dbReference>
<dbReference type="Gene3D" id="3.90.1110.10">
    <property type="entry name" value="RNA polymerase Rpb2, domain 2"/>
    <property type="match status" value="1"/>
</dbReference>
<dbReference type="OrthoDB" id="10248617at2759"/>
<dbReference type="PROSITE" id="PS01166">
    <property type="entry name" value="RNA_POL_BETA"/>
    <property type="match status" value="1"/>
</dbReference>
<feature type="domain" description="RNA polymerase Rpb2" evidence="16">
    <location>
        <begin position="424"/>
        <end position="486"/>
    </location>
</feature>
<dbReference type="InParanoid" id="A0A0B2UIE4"/>
<dbReference type="STRING" id="1354746.A0A0B2UIE4"/>
<dbReference type="Pfam" id="PF04567">
    <property type="entry name" value="RNA_pol_Rpb2_5"/>
    <property type="match status" value="1"/>
</dbReference>
<dbReference type="InterPro" id="IPR007120">
    <property type="entry name" value="DNA-dir_RNAP_su2_dom"/>
</dbReference>
<protein>
    <recommendedName>
        <fullName evidence="11">DNA-directed RNA polymerase subunit beta</fullName>
        <ecNumber evidence="11">2.7.7.6</ecNumber>
    </recommendedName>
</protein>
<keyword evidence="5 11" id="KW-0548">Nucleotidyltransferase</keyword>
<dbReference type="InterPro" id="IPR007647">
    <property type="entry name" value="RNA_pol_Rpb2_5"/>
</dbReference>
<dbReference type="InterPro" id="IPR007642">
    <property type="entry name" value="RNA_pol_Rpb2_2"/>
</dbReference>
<dbReference type="Pfam" id="PF04563">
    <property type="entry name" value="RNA_pol_Rpb2_1"/>
    <property type="match status" value="1"/>
</dbReference>
<organism evidence="19 20">
    <name type="scientific">Ordospora colligata OC4</name>
    <dbReference type="NCBI Taxonomy" id="1354746"/>
    <lineage>
        <taxon>Eukaryota</taxon>
        <taxon>Fungi</taxon>
        <taxon>Fungi incertae sedis</taxon>
        <taxon>Microsporidia</taxon>
        <taxon>Ordosporidae</taxon>
        <taxon>Ordospora</taxon>
    </lineage>
</organism>
<evidence type="ECO:0000256" key="10">
    <source>
        <dbReference type="RuleBase" id="RU000434"/>
    </source>
</evidence>
<feature type="domain" description="DNA-directed RNA polymerase subunit 2 hybrid-binding" evidence="12">
    <location>
        <begin position="682"/>
        <end position="1030"/>
    </location>
</feature>
<dbReference type="GO" id="GO:0032549">
    <property type="term" value="F:ribonucleoside binding"/>
    <property type="evidence" value="ECO:0007669"/>
    <property type="project" value="InterPro"/>
</dbReference>
<dbReference type="Gene3D" id="2.40.270.10">
    <property type="entry name" value="DNA-directed RNA polymerase, subunit 2, domain 6"/>
    <property type="match status" value="1"/>
</dbReference>
<dbReference type="GO" id="GO:0046872">
    <property type="term" value="F:metal ion binding"/>
    <property type="evidence" value="ECO:0007669"/>
    <property type="project" value="UniProtKB-KW"/>
</dbReference>
<feature type="domain" description="RNA polymerase Rpb2" evidence="17">
    <location>
        <begin position="523"/>
        <end position="583"/>
    </location>
</feature>
<dbReference type="InterPro" id="IPR014724">
    <property type="entry name" value="RNA_pol_RPB2_OB-fold"/>
</dbReference>
<reference evidence="19 20" key="1">
    <citation type="journal article" date="2014" name="MBio">
        <title>The Ordospora colligata genome; evolution of extreme reduction in microsporidia and host-to-parasite horizontal gene transfer.</title>
        <authorList>
            <person name="Pombert J.-F."/>
            <person name="Haag K.L."/>
            <person name="Beidas S."/>
            <person name="Ebert D."/>
            <person name="Keeling P.J."/>
        </authorList>
    </citation>
    <scope>NUCLEOTIDE SEQUENCE [LARGE SCALE GENOMIC DNA]</scope>
    <source>
        <strain evidence="19 20">OC4</strain>
    </source>
</reference>
<dbReference type="AlphaFoldDB" id="A0A0B2UIE4"/>
<dbReference type="Pfam" id="PF04565">
    <property type="entry name" value="RNA_pol_Rpb2_3"/>
    <property type="match status" value="1"/>
</dbReference>
<dbReference type="Gene3D" id="3.90.1070.20">
    <property type="match status" value="1"/>
</dbReference>
<keyword evidence="9" id="KW-0539">Nucleus</keyword>
<proteinExistence type="inferred from homology"/>
<dbReference type="InterPro" id="IPR037033">
    <property type="entry name" value="DNA-dir_RNAP_su2_hyb_sf"/>
</dbReference>
<evidence type="ECO:0000259" key="13">
    <source>
        <dbReference type="Pfam" id="PF04560"/>
    </source>
</evidence>
<dbReference type="InterPro" id="IPR037034">
    <property type="entry name" value="RNA_pol_Rpb2_2_sf"/>
</dbReference>
<dbReference type="GO" id="GO:0005634">
    <property type="term" value="C:nucleus"/>
    <property type="evidence" value="ECO:0007669"/>
    <property type="project" value="UniProtKB-SubCell"/>
</dbReference>
<evidence type="ECO:0000259" key="15">
    <source>
        <dbReference type="Pfam" id="PF04563"/>
    </source>
</evidence>
<evidence type="ECO:0000256" key="1">
    <source>
        <dbReference type="ARBA" id="ARBA00004123"/>
    </source>
</evidence>
<keyword evidence="7" id="KW-0862">Zinc</keyword>
<dbReference type="InterPro" id="IPR007644">
    <property type="entry name" value="RNA_pol_bsu_protrusion"/>
</dbReference>
<feature type="domain" description="RNA polymerase beta subunit protrusion" evidence="15">
    <location>
        <begin position="18"/>
        <end position="396"/>
    </location>
</feature>
<feature type="domain" description="RNA polymerase Rpb2" evidence="13">
    <location>
        <begin position="1032"/>
        <end position="1115"/>
    </location>
</feature>
<feature type="domain" description="RNA polymerase Rpb2" evidence="18">
    <location>
        <begin position="635"/>
        <end position="668"/>
    </location>
</feature>
<keyword evidence="8 11" id="KW-0804">Transcription</keyword>
<name>A0A0B2UIE4_9MICR</name>
<dbReference type="GO" id="GO:0006351">
    <property type="term" value="P:DNA-templated transcription"/>
    <property type="evidence" value="ECO:0007669"/>
    <property type="project" value="InterPro"/>
</dbReference>
<evidence type="ECO:0000259" key="17">
    <source>
        <dbReference type="Pfam" id="PF04566"/>
    </source>
</evidence>
<comment type="similarity">
    <text evidence="2 10">Belongs to the RNA polymerase beta chain family.</text>
</comment>
<evidence type="ECO:0000256" key="6">
    <source>
        <dbReference type="ARBA" id="ARBA00022723"/>
    </source>
</evidence>
<dbReference type="EC" id="2.7.7.6" evidence="11"/>
<dbReference type="HOGENOM" id="CLU_000524_5_1_1"/>
<dbReference type="GO" id="GO:0003899">
    <property type="term" value="F:DNA-directed RNA polymerase activity"/>
    <property type="evidence" value="ECO:0007669"/>
    <property type="project" value="UniProtKB-EC"/>
</dbReference>
<evidence type="ECO:0000256" key="8">
    <source>
        <dbReference type="ARBA" id="ARBA00023163"/>
    </source>
</evidence>
<evidence type="ECO:0000259" key="18">
    <source>
        <dbReference type="Pfam" id="PF04567"/>
    </source>
</evidence>
<dbReference type="Gene3D" id="3.90.1800.10">
    <property type="entry name" value="RNA polymerase alpha subunit dimerisation domain"/>
    <property type="match status" value="1"/>
</dbReference>
<dbReference type="RefSeq" id="XP_014562844.1">
    <property type="nucleotide sequence ID" value="XM_014707358.1"/>
</dbReference>
<evidence type="ECO:0000256" key="2">
    <source>
        <dbReference type="ARBA" id="ARBA00006835"/>
    </source>
</evidence>
<dbReference type="InterPro" id="IPR007121">
    <property type="entry name" value="RNA_pol_bsu_CS"/>
</dbReference>
<comment type="catalytic activity">
    <reaction evidence="11">
        <text>RNA(n) + a ribonucleoside 5'-triphosphate = RNA(n+1) + diphosphate</text>
        <dbReference type="Rhea" id="RHEA:21248"/>
        <dbReference type="Rhea" id="RHEA-COMP:14527"/>
        <dbReference type="Rhea" id="RHEA-COMP:17342"/>
        <dbReference type="ChEBI" id="CHEBI:33019"/>
        <dbReference type="ChEBI" id="CHEBI:61557"/>
        <dbReference type="ChEBI" id="CHEBI:140395"/>
        <dbReference type="EC" id="2.7.7.6"/>
    </reaction>
</comment>
<dbReference type="InterPro" id="IPR007645">
    <property type="entry name" value="RNA_pol_Rpb2_3"/>
</dbReference>
<dbReference type="GeneID" id="26262536"/>
<comment type="caution">
    <text evidence="19">The sequence shown here is derived from an EMBL/GenBank/DDBJ whole genome shotgun (WGS) entry which is preliminary data.</text>
</comment>
<accession>A0A0B2UIE4</accession>
<keyword evidence="4 11" id="KW-0808">Transferase</keyword>
<evidence type="ECO:0000256" key="4">
    <source>
        <dbReference type="ARBA" id="ARBA00022679"/>
    </source>
</evidence>
<evidence type="ECO:0000256" key="11">
    <source>
        <dbReference type="RuleBase" id="RU363031"/>
    </source>
</evidence>
<comment type="subcellular location">
    <subcellularLocation>
        <location evidence="1">Nucleus</location>
    </subcellularLocation>
</comment>
<gene>
    <name evidence="19" type="ORF">M896_120190</name>
</gene>
<dbReference type="GO" id="GO:0000428">
    <property type="term" value="C:DNA-directed RNA polymerase complex"/>
    <property type="evidence" value="ECO:0007669"/>
    <property type="project" value="UniProtKB-KW"/>
</dbReference>
<evidence type="ECO:0000313" key="20">
    <source>
        <dbReference type="Proteomes" id="UP000031056"/>
    </source>
</evidence>
<dbReference type="PANTHER" id="PTHR20856">
    <property type="entry name" value="DNA-DIRECTED RNA POLYMERASE I SUBUNIT 2"/>
    <property type="match status" value="1"/>
</dbReference>
<dbReference type="InterPro" id="IPR007646">
    <property type="entry name" value="RNA_pol_Rpb2_4"/>
</dbReference>
<evidence type="ECO:0000256" key="9">
    <source>
        <dbReference type="ARBA" id="ARBA00023242"/>
    </source>
</evidence>
<dbReference type="Gene3D" id="2.40.50.150">
    <property type="match status" value="1"/>
</dbReference>
<dbReference type="Gene3D" id="3.90.1100.10">
    <property type="match status" value="1"/>
</dbReference>
<feature type="domain" description="RNA polymerase Rpb2" evidence="14">
    <location>
        <begin position="174"/>
        <end position="342"/>
    </location>
</feature>
<dbReference type="Pfam" id="PF04561">
    <property type="entry name" value="RNA_pol_Rpb2_2"/>
    <property type="match status" value="1"/>
</dbReference>
<dbReference type="VEuPathDB" id="MicrosporidiaDB:M896_120190"/>
<evidence type="ECO:0000259" key="12">
    <source>
        <dbReference type="Pfam" id="PF00562"/>
    </source>
</evidence>
<sequence>MREDQRLELIKLFFKEKGLVRQHIESYDYFVNHEIKALIKANQVVDSDIDHTFYLKYLDIRVGKSSIEESMVKYNVFPIECRLRDITYSADIYVDVEYVRNGQIVVKRDVCIGKMPVMLRSSKCHLNTECTGVIESKDAKSKKIRESQECPLDVGGYFVIRGIERVILIQEQLSKNRIIIESGAKGLFASVTSSTDEHKSKTSVTVKDDCYYLKSSMFNEEVPVVIVIKALGLVQDREIAECVGKEYFDMMVPSFGECMAKGVFTSQQALQYIGNCIKLKQDECKIDEVRTILSEKILPNVHIDGCDMRKKGLYISFMIRRLTQTRLDILKEDDKDFVGNKRFELAGQLLSILFEDTFKRFNFELKKSIDKILSKRTRAQEFDALTFLSLQANMITSTLSRAISTGNWNLKRFRMERSGVTHVLLRHSYISALGMMTKINSHFEKTRKVSGPRSLHTSSWGMLCPVDTPEGESCGLVKNLALLAEITTDSHIKPIMDLIFRLGVVQIEAVYTREIHANDVYSVFINGDIIGITNRVDFVVNQFKLYRRKGLIGRFVSIYKVTSERVVHIASDNGRICRPLIAIDKYRKNIDIIQDSVADAFQRLGIGDRMSDSIPEDIKKSHSGFFDYYLKHKSFSDLLEEGFIEYLDANEENDCLVALKPEDIKDETTHLEISEFAILGYVAGLVPFPHHNQSPRNTYQCAMGKQAIGHIALNTKKRFDSVILQLTYTHRPMVSTKILDLISYNEMPAGQNAMVAVMSYSGYDIEDALILNKASIDRGIFRVEVYKTNTAFLKKHGNGIPDMLSPNPNESVLDVDGLGKPGKIVKDGSVYVNKMSPADGTYKFTGKVHRGEPVYIDKVLITKSQDQTLIKTMMRQTRPPEIGDKLSSRHGQKGVIGLIVKQEDMPFNDQGIVPDIIMNPHGFPSRMTVGKIIELISGKAGVLEGKIADSTAFKQNLVEETCELLVRNGYSYSGKDCFTSGTTGAPLMAYIFFGPVFYQRLKHMVADKIHMRARGPRAILTRQPTEGRSKDGGLRLGEMERDCLIGYGASSLIVERLMVSSDAFEAYVCKSCGVLAFKGCCVACKSTTPSVVTIPYACKLLFQELMSMNILPRLHIE</sequence>
<dbReference type="Pfam" id="PF00562">
    <property type="entry name" value="RNA_pol_Rpb2_6"/>
    <property type="match status" value="1"/>
</dbReference>